<organism evidence="1 2">
    <name type="scientific">Thelohanellus kitauei</name>
    <name type="common">Myxosporean</name>
    <dbReference type="NCBI Taxonomy" id="669202"/>
    <lineage>
        <taxon>Eukaryota</taxon>
        <taxon>Metazoa</taxon>
        <taxon>Cnidaria</taxon>
        <taxon>Myxozoa</taxon>
        <taxon>Myxosporea</taxon>
        <taxon>Bivalvulida</taxon>
        <taxon>Platysporina</taxon>
        <taxon>Myxobolidae</taxon>
        <taxon>Thelohanellus</taxon>
    </lineage>
</organism>
<sequence>MFFDIGLKGSQVCTDECLNRCFVDSNCGVVHSRLFYTTPPLFFLLVHFCTDFTSTANATVSTYGRDVLRRGTLLQAVRVLQDSHLLNTHPYPQPTRATKPNRHSFAGNIQHCCFNYINKNLLTSSY</sequence>
<comment type="caution">
    <text evidence="1">The sequence shown here is derived from an EMBL/GenBank/DDBJ whole genome shotgun (WGS) entry which is preliminary data.</text>
</comment>
<evidence type="ECO:0000313" key="1">
    <source>
        <dbReference type="EMBL" id="KII70743.1"/>
    </source>
</evidence>
<reference evidence="1 2" key="1">
    <citation type="journal article" date="2014" name="Genome Biol. Evol.">
        <title>The genome of the myxosporean Thelohanellus kitauei shows adaptations to nutrient acquisition within its fish host.</title>
        <authorList>
            <person name="Yang Y."/>
            <person name="Xiong J."/>
            <person name="Zhou Z."/>
            <person name="Huo F."/>
            <person name="Miao W."/>
            <person name="Ran C."/>
            <person name="Liu Y."/>
            <person name="Zhang J."/>
            <person name="Feng J."/>
            <person name="Wang M."/>
            <person name="Wang M."/>
            <person name="Wang L."/>
            <person name="Yao B."/>
        </authorList>
    </citation>
    <scope>NUCLEOTIDE SEQUENCE [LARGE SCALE GENOMIC DNA]</scope>
    <source>
        <strain evidence="1">Wuqing</strain>
    </source>
</reference>
<proteinExistence type="predicted"/>
<dbReference type="EMBL" id="JWZT01001975">
    <property type="protein sequence ID" value="KII70743.1"/>
    <property type="molecule type" value="Genomic_DNA"/>
</dbReference>
<accession>A0A0C2JN07</accession>
<keyword evidence="2" id="KW-1185">Reference proteome</keyword>
<dbReference type="Proteomes" id="UP000031668">
    <property type="component" value="Unassembled WGS sequence"/>
</dbReference>
<dbReference type="AlphaFoldDB" id="A0A0C2JN07"/>
<protein>
    <submittedName>
        <fullName evidence="1">Uncharacterized protein</fullName>
    </submittedName>
</protein>
<evidence type="ECO:0000313" key="2">
    <source>
        <dbReference type="Proteomes" id="UP000031668"/>
    </source>
</evidence>
<name>A0A0C2JN07_THEKT</name>
<gene>
    <name evidence="1" type="ORF">RF11_09966</name>
</gene>